<dbReference type="SMART" id="SM00229">
    <property type="entry name" value="RasGEFN"/>
    <property type="match status" value="1"/>
</dbReference>
<protein>
    <recommendedName>
        <fullName evidence="8">Ras-GEF domain-containing protein</fullName>
    </recommendedName>
</protein>
<dbReference type="CDD" id="cd00155">
    <property type="entry name" value="RasGEF"/>
    <property type="match status" value="1"/>
</dbReference>
<evidence type="ECO:0008006" key="8">
    <source>
        <dbReference type="Google" id="ProtNLM"/>
    </source>
</evidence>
<dbReference type="InterPro" id="IPR001895">
    <property type="entry name" value="RASGEF_cat_dom"/>
</dbReference>
<dbReference type="Pfam" id="PF00617">
    <property type="entry name" value="RasGEF"/>
    <property type="match status" value="1"/>
</dbReference>
<dbReference type="GO" id="GO:0005085">
    <property type="term" value="F:guanyl-nucleotide exchange factor activity"/>
    <property type="evidence" value="ECO:0007669"/>
    <property type="project" value="UniProtKB-KW"/>
</dbReference>
<feature type="domain" description="N-terminal Ras-GEF" evidence="6">
    <location>
        <begin position="200"/>
        <end position="320"/>
    </location>
</feature>
<dbReference type="EMBL" id="HBKR01002878">
    <property type="protein sequence ID" value="CAE2272108.1"/>
    <property type="molecule type" value="Transcribed_RNA"/>
</dbReference>
<gene>
    <name evidence="7" type="ORF">NAES01612_LOCUS1917</name>
</gene>
<dbReference type="SMART" id="SM00147">
    <property type="entry name" value="RasGEF"/>
    <property type="match status" value="1"/>
</dbReference>
<feature type="region of interest" description="Disordered" evidence="4">
    <location>
        <begin position="676"/>
        <end position="795"/>
    </location>
</feature>
<keyword evidence="1 2" id="KW-0344">Guanine-nucleotide releasing factor</keyword>
<accession>A0A7S4JRX5</accession>
<dbReference type="PROSITE" id="PS00720">
    <property type="entry name" value="RASGEF"/>
    <property type="match status" value="1"/>
</dbReference>
<feature type="domain" description="Ras-GEF" evidence="5">
    <location>
        <begin position="353"/>
        <end position="582"/>
    </location>
</feature>
<reference evidence="7" key="1">
    <citation type="submission" date="2021-01" db="EMBL/GenBank/DDBJ databases">
        <authorList>
            <person name="Corre E."/>
            <person name="Pelletier E."/>
            <person name="Niang G."/>
            <person name="Scheremetjew M."/>
            <person name="Finn R."/>
            <person name="Kale V."/>
            <person name="Holt S."/>
            <person name="Cochrane G."/>
            <person name="Meng A."/>
            <person name="Brown T."/>
            <person name="Cohen L."/>
        </authorList>
    </citation>
    <scope>NUCLEOTIDE SEQUENCE</scope>
    <source>
        <strain evidence="7">SoJaBio B1-5/56/2</strain>
    </source>
</reference>
<dbReference type="InterPro" id="IPR023578">
    <property type="entry name" value="Ras_GEF_dom_sf"/>
</dbReference>
<evidence type="ECO:0000256" key="3">
    <source>
        <dbReference type="SAM" id="Coils"/>
    </source>
</evidence>
<dbReference type="AlphaFoldDB" id="A0A7S4JRX5"/>
<dbReference type="PANTHER" id="PTHR23113">
    <property type="entry name" value="GUANINE NUCLEOTIDE EXCHANGE FACTOR"/>
    <property type="match status" value="1"/>
</dbReference>
<dbReference type="Pfam" id="PF00618">
    <property type="entry name" value="RasGEF_N"/>
    <property type="match status" value="1"/>
</dbReference>
<dbReference type="InterPro" id="IPR036964">
    <property type="entry name" value="RASGEF_cat_dom_sf"/>
</dbReference>
<organism evidence="7">
    <name type="scientific">Paramoeba aestuarina</name>
    <dbReference type="NCBI Taxonomy" id="180227"/>
    <lineage>
        <taxon>Eukaryota</taxon>
        <taxon>Amoebozoa</taxon>
        <taxon>Discosea</taxon>
        <taxon>Flabellinia</taxon>
        <taxon>Dactylopodida</taxon>
        <taxon>Paramoebidae</taxon>
        <taxon>Paramoeba</taxon>
    </lineage>
</organism>
<evidence type="ECO:0000313" key="7">
    <source>
        <dbReference type="EMBL" id="CAE2272108.1"/>
    </source>
</evidence>
<dbReference type="InterPro" id="IPR019804">
    <property type="entry name" value="Ras_G-nucl-exch_fac_CS"/>
</dbReference>
<dbReference type="InterPro" id="IPR000651">
    <property type="entry name" value="Ras-like_Gua-exchang_fac_N"/>
</dbReference>
<evidence type="ECO:0000259" key="6">
    <source>
        <dbReference type="PROSITE" id="PS50212"/>
    </source>
</evidence>
<dbReference type="PANTHER" id="PTHR23113:SF99">
    <property type="entry name" value="RASGEF DOMAIN-CONTAINING PROTEIN"/>
    <property type="match status" value="1"/>
</dbReference>
<feature type="coiled-coil region" evidence="3">
    <location>
        <begin position="302"/>
        <end position="344"/>
    </location>
</feature>
<sequence length="795" mass="90294">MDAMSFLRNQNTGGAAPAANEKKIIRVQLKGGPFLDDIGVKGKTKAAAITPNDTADMVYNTIKKQILKGVEPDIKPKLEKEIESYRLATGAPEGVFEVLDAWEKIYPIATTTEFYFISPKFFNKPTRDEPPPTAHKSKKNYLKEKAGRRDTKRDMKRSNSTQKVSLMSMTDRDRSQSCAELTPQALEQKDIIFLSLPSANSVEIKAATLDKLIEFLTHESYIDPRFRDNFLLTYRSFTTGLELLTRLAAKFRAQDVAVALQTKRRIRTLSVLKAWVESHFRDFEQDQQLTDNFLVFVQGEMKDLMNSAADKLLKSYEKAKKEAEEKAKKDQEEEREEREDKTVEQIQDWRKLNSKVIAEHMTLLDSRYYCSITPKECIAYFKKNEETKNVTAMVAQFNRVSEWVVTEMCSTIKLAERIEKFEKLVSIVSDLFSLQNFNGVMAILSGLNNASVRRMKATRKGASKETMKNLKEIEKVLSHEHSYSKFRQLLSTVELPAIPYLGMYMTDLVFTNDGNKDKINGMINFHKRAMLGEIINKICLFQVGYRRVIFSRNKRNIIDFLENLPSIPDSECYDLSVFVEPKDGKYEQAIEKAIKKDEKQKDRLADLKLKLRDLEKELAELRGEEYKDERDEKQYEKGFWSQMAAIQPKKQKITHDLIVSSTDDEEEEEEFIMVATTSQKAQLSMSSQSTPSLSTPPGTPSRLSPRPPGHLSLTSVNSNNSPSSSPRQPNQTSPSKYRPQSAVFAPSRPPREGEKAGGLKVRGSTTTAGSSGGGSEGRRSLRLGVNRNNINMSQS</sequence>
<evidence type="ECO:0000256" key="2">
    <source>
        <dbReference type="PROSITE-ProRule" id="PRU00168"/>
    </source>
</evidence>
<dbReference type="CDD" id="cd06224">
    <property type="entry name" value="REM"/>
    <property type="match status" value="1"/>
</dbReference>
<evidence type="ECO:0000256" key="1">
    <source>
        <dbReference type="ARBA" id="ARBA00022658"/>
    </source>
</evidence>
<feature type="compositionally biased region" description="Polar residues" evidence="4">
    <location>
        <begin position="158"/>
        <end position="168"/>
    </location>
</feature>
<feature type="coiled-coil region" evidence="3">
    <location>
        <begin position="590"/>
        <end position="631"/>
    </location>
</feature>
<dbReference type="GO" id="GO:0007265">
    <property type="term" value="P:Ras protein signal transduction"/>
    <property type="evidence" value="ECO:0007669"/>
    <property type="project" value="TreeGrafter"/>
</dbReference>
<dbReference type="GO" id="GO:0005886">
    <property type="term" value="C:plasma membrane"/>
    <property type="evidence" value="ECO:0007669"/>
    <property type="project" value="TreeGrafter"/>
</dbReference>
<keyword evidence="3" id="KW-0175">Coiled coil</keyword>
<feature type="compositionally biased region" description="Low complexity" evidence="4">
    <location>
        <begin position="682"/>
        <end position="735"/>
    </location>
</feature>
<evidence type="ECO:0000256" key="4">
    <source>
        <dbReference type="SAM" id="MobiDB-lite"/>
    </source>
</evidence>
<dbReference type="Gene3D" id="1.10.840.10">
    <property type="entry name" value="Ras guanine-nucleotide exchange factors catalytic domain"/>
    <property type="match status" value="1"/>
</dbReference>
<dbReference type="PROSITE" id="PS50212">
    <property type="entry name" value="RASGEF_NTER"/>
    <property type="match status" value="1"/>
</dbReference>
<feature type="compositionally biased region" description="Basic and acidic residues" evidence="4">
    <location>
        <begin position="141"/>
        <end position="157"/>
    </location>
</feature>
<feature type="region of interest" description="Disordered" evidence="4">
    <location>
        <begin position="126"/>
        <end position="175"/>
    </location>
</feature>
<dbReference type="SUPFAM" id="SSF48366">
    <property type="entry name" value="Ras GEF"/>
    <property type="match status" value="1"/>
</dbReference>
<proteinExistence type="predicted"/>
<feature type="compositionally biased region" description="Polar residues" evidence="4">
    <location>
        <begin position="786"/>
        <end position="795"/>
    </location>
</feature>
<dbReference type="Gene3D" id="1.20.870.10">
    <property type="entry name" value="Son of sevenless (SoS) protein Chain: S domain 1"/>
    <property type="match status" value="1"/>
</dbReference>
<evidence type="ECO:0000259" key="5">
    <source>
        <dbReference type="PROSITE" id="PS50009"/>
    </source>
</evidence>
<dbReference type="InterPro" id="IPR008937">
    <property type="entry name" value="Ras-like_GEF"/>
</dbReference>
<name>A0A7S4JRX5_9EUKA</name>
<dbReference type="PROSITE" id="PS50009">
    <property type="entry name" value="RASGEF_CAT"/>
    <property type="match status" value="1"/>
</dbReference>